<dbReference type="EMBL" id="BAABAL010000012">
    <property type="protein sequence ID" value="GAA4009906.1"/>
    <property type="molecule type" value="Genomic_DNA"/>
</dbReference>
<evidence type="ECO:0000256" key="1">
    <source>
        <dbReference type="SAM" id="MobiDB-lite"/>
    </source>
</evidence>
<keyword evidence="2" id="KW-0732">Signal</keyword>
<proteinExistence type="predicted"/>
<feature type="compositionally biased region" description="Pro residues" evidence="1">
    <location>
        <begin position="173"/>
        <end position="184"/>
    </location>
</feature>
<feature type="compositionally biased region" description="Low complexity" evidence="1">
    <location>
        <begin position="185"/>
        <end position="201"/>
    </location>
</feature>
<dbReference type="Proteomes" id="UP001501747">
    <property type="component" value="Unassembled WGS sequence"/>
</dbReference>
<evidence type="ECO:0000256" key="2">
    <source>
        <dbReference type="SAM" id="SignalP"/>
    </source>
</evidence>
<feature type="region of interest" description="Disordered" evidence="1">
    <location>
        <begin position="159"/>
        <end position="221"/>
    </location>
</feature>
<dbReference type="RefSeq" id="WP_344876016.1">
    <property type="nucleotide sequence ID" value="NZ_BAABAL010000012.1"/>
</dbReference>
<accession>A0ABP7SD29</accession>
<evidence type="ECO:0000313" key="4">
    <source>
        <dbReference type="Proteomes" id="UP001501747"/>
    </source>
</evidence>
<evidence type="ECO:0000313" key="3">
    <source>
        <dbReference type="EMBL" id="GAA4009906.1"/>
    </source>
</evidence>
<sequence length="221" mass="21505">MSVRISSHLHRPTSLLALGALAASGLTLGVSALPTALAAPSQSTASGIHLSGTTSQEWQPTVTGTASLSERVSSRGPDKVVSATAALQVKPGYARATITGLTVGGMALPSVSITCVNGVTGAPQITGSAPSGVSVAPGGAGIGARITLPGLQISVGKVACGTSGGQPTSTPRPSTPNPTSPPPTSSTTPSTTTPKPTATLPPRVPAAKATAEPNHELTVTG</sequence>
<comment type="caution">
    <text evidence="3">The sequence shown here is derived from an EMBL/GenBank/DDBJ whole genome shotgun (WGS) entry which is preliminary data.</text>
</comment>
<reference evidence="4" key="1">
    <citation type="journal article" date="2019" name="Int. J. Syst. Evol. Microbiol.">
        <title>The Global Catalogue of Microorganisms (GCM) 10K type strain sequencing project: providing services to taxonomists for standard genome sequencing and annotation.</title>
        <authorList>
            <consortium name="The Broad Institute Genomics Platform"/>
            <consortium name="The Broad Institute Genome Sequencing Center for Infectious Disease"/>
            <person name="Wu L."/>
            <person name="Ma J."/>
        </authorList>
    </citation>
    <scope>NUCLEOTIDE SEQUENCE [LARGE SCALE GENOMIC DNA]</scope>
    <source>
        <strain evidence="4">JCM 17342</strain>
    </source>
</reference>
<keyword evidence="4" id="KW-1185">Reference proteome</keyword>
<name>A0ABP7SD29_9PSEU</name>
<organism evidence="3 4">
    <name type="scientific">Allokutzneria multivorans</name>
    <dbReference type="NCBI Taxonomy" id="1142134"/>
    <lineage>
        <taxon>Bacteria</taxon>
        <taxon>Bacillati</taxon>
        <taxon>Actinomycetota</taxon>
        <taxon>Actinomycetes</taxon>
        <taxon>Pseudonocardiales</taxon>
        <taxon>Pseudonocardiaceae</taxon>
        <taxon>Allokutzneria</taxon>
    </lineage>
</organism>
<feature type="chain" id="PRO_5046060741" evidence="2">
    <location>
        <begin position="39"/>
        <end position="221"/>
    </location>
</feature>
<gene>
    <name evidence="3" type="ORF">GCM10022247_35060</name>
</gene>
<protein>
    <submittedName>
        <fullName evidence="3">Uncharacterized protein</fullName>
    </submittedName>
</protein>
<feature type="signal peptide" evidence="2">
    <location>
        <begin position="1"/>
        <end position="38"/>
    </location>
</feature>